<comment type="caution">
    <text evidence="2">The sequence shown here is derived from an EMBL/GenBank/DDBJ whole genome shotgun (WGS) entry which is preliminary data.</text>
</comment>
<keyword evidence="3" id="KW-1185">Reference proteome</keyword>
<accession>A0A7C8MCI0</accession>
<feature type="compositionally biased region" description="Polar residues" evidence="1">
    <location>
        <begin position="203"/>
        <end position="216"/>
    </location>
</feature>
<dbReference type="Proteomes" id="UP000481861">
    <property type="component" value="Unassembled WGS sequence"/>
</dbReference>
<feature type="compositionally biased region" description="Basic and acidic residues" evidence="1">
    <location>
        <begin position="267"/>
        <end position="278"/>
    </location>
</feature>
<protein>
    <recommendedName>
        <fullName evidence="4">PWWP domain-containing protein</fullName>
    </recommendedName>
</protein>
<feature type="region of interest" description="Disordered" evidence="1">
    <location>
        <begin position="151"/>
        <end position="282"/>
    </location>
</feature>
<reference evidence="2 3" key="1">
    <citation type="submission" date="2020-01" db="EMBL/GenBank/DDBJ databases">
        <authorList>
            <consortium name="DOE Joint Genome Institute"/>
            <person name="Haridas S."/>
            <person name="Albert R."/>
            <person name="Binder M."/>
            <person name="Bloem J."/>
            <person name="Labutti K."/>
            <person name="Salamov A."/>
            <person name="Andreopoulos B."/>
            <person name="Baker S.E."/>
            <person name="Barry K."/>
            <person name="Bills G."/>
            <person name="Bluhm B.H."/>
            <person name="Cannon C."/>
            <person name="Castanera R."/>
            <person name="Culley D.E."/>
            <person name="Daum C."/>
            <person name="Ezra D."/>
            <person name="Gonzalez J.B."/>
            <person name="Henrissat B."/>
            <person name="Kuo A."/>
            <person name="Liang C."/>
            <person name="Lipzen A."/>
            <person name="Lutzoni F."/>
            <person name="Magnuson J."/>
            <person name="Mondo S."/>
            <person name="Nolan M."/>
            <person name="Ohm R."/>
            <person name="Pangilinan J."/>
            <person name="Park H.-J.H."/>
            <person name="Ramirez L."/>
            <person name="Alfaro M."/>
            <person name="Sun H."/>
            <person name="Tritt A."/>
            <person name="Yoshinaga Y."/>
            <person name="Zwiers L.-H.L."/>
            <person name="Turgeon B.G."/>
            <person name="Goodwin S.B."/>
            <person name="Spatafora J.W."/>
            <person name="Crous P.W."/>
            <person name="Grigoriev I.V."/>
        </authorList>
    </citation>
    <scope>NUCLEOTIDE SEQUENCE [LARGE SCALE GENOMIC DNA]</scope>
    <source>
        <strain evidence="2 3">CBS 611.86</strain>
    </source>
</reference>
<evidence type="ECO:0008006" key="4">
    <source>
        <dbReference type="Google" id="ProtNLM"/>
    </source>
</evidence>
<dbReference type="OrthoDB" id="3767798at2759"/>
<evidence type="ECO:0000256" key="1">
    <source>
        <dbReference type="SAM" id="MobiDB-lite"/>
    </source>
</evidence>
<feature type="compositionally biased region" description="Low complexity" evidence="1">
    <location>
        <begin position="119"/>
        <end position="130"/>
    </location>
</feature>
<dbReference type="EMBL" id="JAADJZ010000010">
    <property type="protein sequence ID" value="KAF2872063.1"/>
    <property type="molecule type" value="Genomic_DNA"/>
</dbReference>
<organism evidence="2 3">
    <name type="scientific">Massariosphaeria phaeospora</name>
    <dbReference type="NCBI Taxonomy" id="100035"/>
    <lineage>
        <taxon>Eukaryota</taxon>
        <taxon>Fungi</taxon>
        <taxon>Dikarya</taxon>
        <taxon>Ascomycota</taxon>
        <taxon>Pezizomycotina</taxon>
        <taxon>Dothideomycetes</taxon>
        <taxon>Pleosporomycetidae</taxon>
        <taxon>Pleosporales</taxon>
        <taxon>Pleosporales incertae sedis</taxon>
        <taxon>Massariosphaeria</taxon>
    </lineage>
</organism>
<dbReference type="AlphaFoldDB" id="A0A7C8MCI0"/>
<evidence type="ECO:0000313" key="2">
    <source>
        <dbReference type="EMBL" id="KAF2872063.1"/>
    </source>
</evidence>
<name>A0A7C8MCI0_9PLEO</name>
<gene>
    <name evidence="2" type="ORF">BDV95DRAFT_606624</name>
</gene>
<sequence>MAHLSPGTFVMYADTGSLIPPWPAIVCTDDMAPKAMQQKRPLGYYTLILLMGENQEFRWALTGEMREYDPFYNAARIDQTPGLSQAYDAVDFALDAKLTLDFWKTETVDQRVGDTTVSAQDASLASSSSSDSDDDLEYQKSLQEAIDASLADAGKKRAPSVESDSPTIVVAKRSRNSAPQATSSDIRDHFQSQPSLHWHLPTPSISNPENGSSSTMPRPFPQSPLSSSKGKERQSSPNVGGTLFRDSQSRPNNVGDAFAGPSQKLESSQKRPASKEANVEEELDENGAFVEFVIGPNKQSYFLPRQSITNRMYFADPKYKFIVPKGDKGWIFQRPSLRDIDPEDFDLAAEYLESEDFGHRQIADEDQRAESFAQCSAAWAVAEELGMEDLLQHIAVKIQKTKPWGLEEVWSLAGLVYKMDGTPLPAHEMMKDRLSEYIAENYYQYVAEHTSAFVDRMQRFPELEEDVIEKRTKTLRDRRDESNRS</sequence>
<evidence type="ECO:0000313" key="3">
    <source>
        <dbReference type="Proteomes" id="UP000481861"/>
    </source>
</evidence>
<feature type="compositionally biased region" description="Polar residues" evidence="1">
    <location>
        <begin position="235"/>
        <end position="252"/>
    </location>
</feature>
<dbReference type="Gene3D" id="2.30.30.140">
    <property type="match status" value="1"/>
</dbReference>
<proteinExistence type="predicted"/>
<feature type="region of interest" description="Disordered" evidence="1">
    <location>
        <begin position="119"/>
        <end position="138"/>
    </location>
</feature>